<dbReference type="FunFam" id="3.40.50.1360:FF:000003">
    <property type="entry name" value="Glucosamine-6-phosphate deaminase"/>
    <property type="match status" value="1"/>
</dbReference>
<organism evidence="6 7">
    <name type="scientific">Mycoplasma capricolum subsp. capricolum 14232</name>
    <dbReference type="NCBI Taxonomy" id="1188238"/>
    <lineage>
        <taxon>Bacteria</taxon>
        <taxon>Bacillati</taxon>
        <taxon>Mycoplasmatota</taxon>
        <taxon>Mollicutes</taxon>
        <taxon>Mycoplasmataceae</taxon>
        <taxon>Mycoplasma</taxon>
    </lineage>
</organism>
<protein>
    <recommendedName>
        <fullName evidence="4">Glucosamine-6-phosphate deaminase</fullName>
        <ecNumber evidence="4">3.5.99.6</ecNumber>
    </recommendedName>
    <alternativeName>
        <fullName evidence="4">GlcN6P deaminase</fullName>
        <shortName evidence="4">GNPDA</shortName>
    </alternativeName>
    <alternativeName>
        <fullName evidence="4">Glucosamine-6-phosphate isomerase</fullName>
    </alternativeName>
</protein>
<dbReference type="RefSeq" id="WP_036432393.1">
    <property type="nucleotide sequence ID" value="NZ_JFDO01000031.1"/>
</dbReference>
<evidence type="ECO:0000256" key="3">
    <source>
        <dbReference type="ARBA" id="ARBA00023277"/>
    </source>
</evidence>
<keyword evidence="2 4" id="KW-0378">Hydrolase</keyword>
<dbReference type="GO" id="GO:0006043">
    <property type="term" value="P:glucosamine catabolic process"/>
    <property type="evidence" value="ECO:0007669"/>
    <property type="project" value="TreeGrafter"/>
</dbReference>
<dbReference type="PANTHER" id="PTHR11280">
    <property type="entry name" value="GLUCOSAMINE-6-PHOSPHATE ISOMERASE"/>
    <property type="match status" value="1"/>
</dbReference>
<dbReference type="GO" id="GO:0004342">
    <property type="term" value="F:glucosamine-6-phosphate deaminase activity"/>
    <property type="evidence" value="ECO:0007669"/>
    <property type="project" value="UniProtKB-UniRule"/>
</dbReference>
<accession>A0A084EHT7</accession>
<evidence type="ECO:0000256" key="2">
    <source>
        <dbReference type="ARBA" id="ARBA00022801"/>
    </source>
</evidence>
<dbReference type="CDD" id="cd01399">
    <property type="entry name" value="GlcN6P_deaminase"/>
    <property type="match status" value="1"/>
</dbReference>
<evidence type="ECO:0000313" key="6">
    <source>
        <dbReference type="EMBL" id="KEZ17529.1"/>
    </source>
</evidence>
<dbReference type="SUPFAM" id="SSF100950">
    <property type="entry name" value="NagB/RpiA/CoA transferase-like"/>
    <property type="match status" value="1"/>
</dbReference>
<comment type="catalytic activity">
    <reaction evidence="1 4">
        <text>alpha-D-glucosamine 6-phosphate + H2O = beta-D-fructose 6-phosphate + NH4(+)</text>
        <dbReference type="Rhea" id="RHEA:12172"/>
        <dbReference type="ChEBI" id="CHEBI:15377"/>
        <dbReference type="ChEBI" id="CHEBI:28938"/>
        <dbReference type="ChEBI" id="CHEBI:57634"/>
        <dbReference type="ChEBI" id="CHEBI:75989"/>
        <dbReference type="EC" id="3.5.99.6"/>
    </reaction>
</comment>
<dbReference type="GO" id="GO:0005975">
    <property type="term" value="P:carbohydrate metabolic process"/>
    <property type="evidence" value="ECO:0007669"/>
    <property type="project" value="InterPro"/>
</dbReference>
<dbReference type="Gene3D" id="3.40.50.1360">
    <property type="match status" value="1"/>
</dbReference>
<feature type="domain" description="Glucosamine/galactosamine-6-phosphate isomerase" evidence="5">
    <location>
        <begin position="10"/>
        <end position="226"/>
    </location>
</feature>
<dbReference type="EMBL" id="JFDO01000031">
    <property type="protein sequence ID" value="KEZ17529.1"/>
    <property type="molecule type" value="Genomic_DNA"/>
</dbReference>
<dbReference type="HAMAP" id="MF_01241">
    <property type="entry name" value="GlcN6P_deamin"/>
    <property type="match status" value="1"/>
</dbReference>
<feature type="active site" description="For ring-opening step" evidence="4">
    <location>
        <position position="140"/>
    </location>
</feature>
<evidence type="ECO:0000256" key="4">
    <source>
        <dbReference type="HAMAP-Rule" id="MF_01241"/>
    </source>
</evidence>
<feature type="active site" description="Proton acceptor; for ring-opening step" evidence="4">
    <location>
        <position position="135"/>
    </location>
</feature>
<dbReference type="Proteomes" id="UP000028533">
    <property type="component" value="Unassembled WGS sequence"/>
</dbReference>
<dbReference type="InterPro" id="IPR006148">
    <property type="entry name" value="Glc/Gal-6P_isomerase"/>
</dbReference>
<gene>
    <name evidence="6" type="primary">nagB-2</name>
    <name evidence="4" type="synonym">nagB</name>
    <name evidence="6" type="ORF">MCAPa_7510</name>
</gene>
<feature type="active site" description="Proton acceptor; for enolization step" evidence="4">
    <location>
        <position position="67"/>
    </location>
</feature>
<reference evidence="6 7" key="1">
    <citation type="submission" date="2014-02" db="EMBL/GenBank/DDBJ databases">
        <title>Genome sequence of Mycoplasma capricolum subsp. capricolum strain 14232.</title>
        <authorList>
            <person name="Sirand-Pugnet P."/>
            <person name="Breton M."/>
            <person name="Dordet-Frisoni E."/>
            <person name="Baranowski E."/>
            <person name="Barre A."/>
            <person name="Couture C."/>
            <person name="Dupuy V."/>
            <person name="Gaurivaud P."/>
            <person name="Jacob D."/>
            <person name="Lemaitre C."/>
            <person name="Manso-Silvan L."/>
            <person name="Nikolski M."/>
            <person name="Nouvel L.-X."/>
            <person name="Poumarat F."/>
            <person name="Tardy F."/>
            <person name="Thebault P."/>
            <person name="Theil S."/>
            <person name="Citti C."/>
            <person name="Thiaucourt F."/>
            <person name="Blanchard A."/>
        </authorList>
    </citation>
    <scope>NUCLEOTIDE SEQUENCE [LARGE SCALE GENOMIC DNA]</scope>
    <source>
        <strain evidence="6 7">14232</strain>
    </source>
</reference>
<dbReference type="AlphaFoldDB" id="A0A084EHT7"/>
<dbReference type="GO" id="GO:0042802">
    <property type="term" value="F:identical protein binding"/>
    <property type="evidence" value="ECO:0007669"/>
    <property type="project" value="TreeGrafter"/>
</dbReference>
<dbReference type="UniPathway" id="UPA00629">
    <property type="reaction ID" value="UER00684"/>
</dbReference>
<dbReference type="EC" id="3.5.99.6" evidence="4"/>
<evidence type="ECO:0000256" key="1">
    <source>
        <dbReference type="ARBA" id="ARBA00000644"/>
    </source>
</evidence>
<evidence type="ECO:0000259" key="5">
    <source>
        <dbReference type="Pfam" id="PF01182"/>
    </source>
</evidence>
<comment type="caution">
    <text evidence="4">Lacks conserved residue(s) required for the propagation of feature annotation.</text>
</comment>
<dbReference type="NCBIfam" id="TIGR00502">
    <property type="entry name" value="nagB"/>
    <property type="match status" value="1"/>
</dbReference>
<dbReference type="InterPro" id="IPR004547">
    <property type="entry name" value="Glucosamine6P_isomerase"/>
</dbReference>
<dbReference type="InterPro" id="IPR037171">
    <property type="entry name" value="NagB/RpiA_transferase-like"/>
</dbReference>
<comment type="pathway">
    <text evidence="4">Amino-sugar metabolism; N-acetylneuraminate degradation; D-fructose 6-phosphate from N-acetylneuraminate: step 5/5.</text>
</comment>
<dbReference type="GO" id="GO:0019262">
    <property type="term" value="P:N-acetylneuraminate catabolic process"/>
    <property type="evidence" value="ECO:0007669"/>
    <property type="project" value="UniProtKB-UniRule"/>
</dbReference>
<dbReference type="Pfam" id="PF01182">
    <property type="entry name" value="Glucosamine_iso"/>
    <property type="match status" value="1"/>
</dbReference>
<keyword evidence="3 4" id="KW-0119">Carbohydrate metabolism</keyword>
<dbReference type="GO" id="GO:0005737">
    <property type="term" value="C:cytoplasm"/>
    <property type="evidence" value="ECO:0007669"/>
    <property type="project" value="TreeGrafter"/>
</dbReference>
<proteinExistence type="inferred from homology"/>
<comment type="caution">
    <text evidence="6">The sequence shown here is derived from an EMBL/GenBank/DDBJ whole genome shotgun (WGS) entry which is preliminary data.</text>
</comment>
<comment type="similarity">
    <text evidence="4">Belongs to the glucosamine/galactosamine-6-phosphate isomerase family. NagB subfamily.</text>
</comment>
<name>A0A084EHT7_MYCCA</name>
<dbReference type="InterPro" id="IPR018321">
    <property type="entry name" value="Glucosamine6P_isomerase_CS"/>
</dbReference>
<evidence type="ECO:0000313" key="7">
    <source>
        <dbReference type="Proteomes" id="UP000028533"/>
    </source>
</evidence>
<dbReference type="PANTHER" id="PTHR11280:SF5">
    <property type="entry name" value="GLUCOSAMINE-6-PHOSPHATE ISOMERASE"/>
    <property type="match status" value="1"/>
</dbReference>
<dbReference type="PROSITE" id="PS01161">
    <property type="entry name" value="GLC_GALNAC_ISOMERASE"/>
    <property type="match status" value="1"/>
</dbReference>
<dbReference type="GO" id="GO:0006046">
    <property type="term" value="P:N-acetylglucosamine catabolic process"/>
    <property type="evidence" value="ECO:0007669"/>
    <property type="project" value="UniProtKB-UniRule"/>
</dbReference>
<comment type="function">
    <text evidence="4">Catalyzes the reversible isomerization-deamination of glucosamine 6-phosphate (GlcN6P) to form fructose 6-phosphate (Fru6P) and ammonium ion.</text>
</comment>
<feature type="active site" description="For ring-opening step" evidence="4">
    <location>
        <position position="133"/>
    </location>
</feature>
<sequence>MKVIILENQDQVASKAAQIIKDQIKSKPNCVLGLATGSTPIKTYEKLIKMYQENQISFKDVTSFNLDEYKDIDPTNKQSYHYFMQHQLFDFIDINKNNCYIPNANLYKNPKLYDQQIKNANGIDLQLLGLGVNGHIGFNEPNTNFDSLTQIVGLTDSTIKANSRFFDSIDKVPTKAISMGLKSIMNAKKILLLATGINKSEAVYHLIEGEITTSWPCSILQQHNDVTVIIDKSAASQLTKNY</sequence>